<evidence type="ECO:0000256" key="4">
    <source>
        <dbReference type="ARBA" id="ARBA00005533"/>
    </source>
</evidence>
<dbReference type="EC" id="3.1.4.1" evidence="5"/>
<evidence type="ECO:0000256" key="5">
    <source>
        <dbReference type="ARBA" id="ARBA00012029"/>
    </source>
</evidence>
<keyword evidence="10" id="KW-0464">Manganese</keyword>
<evidence type="ECO:0000256" key="6">
    <source>
        <dbReference type="ARBA" id="ARBA00022722"/>
    </source>
</evidence>
<dbReference type="InterPro" id="IPR049125">
    <property type="entry name" value="FAN1-like_WH"/>
</dbReference>
<keyword evidence="6" id="KW-0540">Nuclease</keyword>
<dbReference type="PANTHER" id="PTHR15749:SF4">
    <property type="entry name" value="FANCONI-ASSOCIATED NUCLEASE 1"/>
    <property type="match status" value="1"/>
</dbReference>
<organism evidence="12 13">
    <name type="scientific">Vibrio ponticus</name>
    <dbReference type="NCBI Taxonomy" id="265668"/>
    <lineage>
        <taxon>Bacteria</taxon>
        <taxon>Pseudomonadati</taxon>
        <taxon>Pseudomonadota</taxon>
        <taxon>Gammaproteobacteria</taxon>
        <taxon>Vibrionales</taxon>
        <taxon>Vibrionaceae</taxon>
        <taxon>Vibrio</taxon>
    </lineage>
</organism>
<comment type="cofactor">
    <cofactor evidence="3">
        <name>Mg(2+)</name>
        <dbReference type="ChEBI" id="CHEBI:18420"/>
    </cofactor>
</comment>
<keyword evidence="13" id="KW-1185">Reference proteome</keyword>
<dbReference type="InterPro" id="IPR033315">
    <property type="entry name" value="Fan1-like"/>
</dbReference>
<dbReference type="Proteomes" id="UP000186206">
    <property type="component" value="Unassembled WGS sequence"/>
</dbReference>
<protein>
    <recommendedName>
        <fullName evidence="5">phosphodiesterase I</fullName>
        <ecNumber evidence="5">3.1.4.1</ecNumber>
    </recommendedName>
</protein>
<evidence type="ECO:0000256" key="9">
    <source>
        <dbReference type="ARBA" id="ARBA00022842"/>
    </source>
</evidence>
<evidence type="ECO:0000256" key="3">
    <source>
        <dbReference type="ARBA" id="ARBA00001946"/>
    </source>
</evidence>
<evidence type="ECO:0000256" key="8">
    <source>
        <dbReference type="ARBA" id="ARBA00022801"/>
    </source>
</evidence>
<dbReference type="InterPro" id="IPR014883">
    <property type="entry name" value="VRR_NUC"/>
</dbReference>
<comment type="similarity">
    <text evidence="4">Belongs to the FAN1 family.</text>
</comment>
<keyword evidence="7" id="KW-0479">Metal-binding</keyword>
<accession>A0ABX3F601</accession>
<dbReference type="Pfam" id="PF21315">
    <property type="entry name" value="FAN1_HTH"/>
    <property type="match status" value="1"/>
</dbReference>
<name>A0ABX3F601_9VIBR</name>
<evidence type="ECO:0000259" key="11">
    <source>
        <dbReference type="SMART" id="SM00990"/>
    </source>
</evidence>
<gene>
    <name evidence="12" type="ORF">BIY21_05445</name>
</gene>
<evidence type="ECO:0000313" key="13">
    <source>
        <dbReference type="Proteomes" id="UP000186206"/>
    </source>
</evidence>
<sequence>MESQVQLAEDYYLANFNRLIEHAQAWYNNILHPSELEWISAYRSLDKASQCLLVRLYSRKGSLFRSDKLNYNEIPSIPLALEQLEAKGFVSLSPAISEQQLAQTLLTKTELTPLFPKRFVGQTRSLKKPQMVELLTDEPFERFNELSFVVIKLHFAEMIDLLLALFFANTHQDLTQFVLDDLGLHQFENYQLSIERRFFNHRDEVEQLLVLSKLADSYWNADRKQLEVVKQFVDAIPAVLAHPYIERKRQHLINDIARDCERLGEFETALNLFKQTSLPPSRERQARIYDKLEQNDKLSDTVTLILNQPSDMSELEIGQKLEQRLLRKQGVKIPRVAKPTYKERHLALDLSQQRVELAVKQHFENRGWQVFYSENALLNGVMGLALWDAIFAPVEGAFINAYQFKPLDLYHKDFDAKRSEQVNQALEKIAQGNHQFIIDNYHNKLGISNPFVVWSHFTEELLNLTLNALKPEILVNLIKVQLSDLKLYRNGMPDLIAFKDGQFEWIEVKGPGDKLQDNQIRWFKQFSRLGVPFSVCYVDNNPDTNRTCEAVEATRHKPKT</sequence>
<evidence type="ECO:0000256" key="7">
    <source>
        <dbReference type="ARBA" id="ARBA00022723"/>
    </source>
</evidence>
<dbReference type="InterPro" id="IPR011856">
    <property type="entry name" value="tRNA_endonuc-like_dom_sf"/>
</dbReference>
<evidence type="ECO:0000313" key="12">
    <source>
        <dbReference type="EMBL" id="OLQ84331.1"/>
    </source>
</evidence>
<dbReference type="RefSeq" id="WP_075652801.1">
    <property type="nucleotide sequence ID" value="NZ_AP019658.1"/>
</dbReference>
<dbReference type="SMART" id="SM00990">
    <property type="entry name" value="VRR_NUC"/>
    <property type="match status" value="1"/>
</dbReference>
<comment type="cofactor">
    <cofactor evidence="2">
        <name>Mn(2+)</name>
        <dbReference type="ChEBI" id="CHEBI:29035"/>
    </cofactor>
</comment>
<keyword evidence="9" id="KW-0460">Magnesium</keyword>
<dbReference type="EMBL" id="MJMI01000164">
    <property type="protein sequence ID" value="OLQ84331.1"/>
    <property type="molecule type" value="Genomic_DNA"/>
</dbReference>
<dbReference type="PANTHER" id="PTHR15749">
    <property type="entry name" value="FANCONI-ASSOCIATED NUCLEASE 1"/>
    <property type="match status" value="1"/>
</dbReference>
<evidence type="ECO:0000256" key="2">
    <source>
        <dbReference type="ARBA" id="ARBA00001936"/>
    </source>
</evidence>
<dbReference type="Pfam" id="PF08774">
    <property type="entry name" value="VRR_NUC"/>
    <property type="match status" value="1"/>
</dbReference>
<evidence type="ECO:0000256" key="10">
    <source>
        <dbReference type="ARBA" id="ARBA00023211"/>
    </source>
</evidence>
<proteinExistence type="inferred from homology"/>
<dbReference type="Gene3D" id="3.40.1350.10">
    <property type="match status" value="1"/>
</dbReference>
<feature type="domain" description="VRR-NUC" evidence="11">
    <location>
        <begin position="429"/>
        <end position="540"/>
    </location>
</feature>
<evidence type="ECO:0000256" key="1">
    <source>
        <dbReference type="ARBA" id="ARBA00000983"/>
    </source>
</evidence>
<reference evidence="12 13" key="1">
    <citation type="submission" date="2016-09" db="EMBL/GenBank/DDBJ databases">
        <title>Genomic Taxonomy of the Vibrionaceae.</title>
        <authorList>
            <person name="Gonzalez-Castillo A."/>
            <person name="Gomez-Gil B."/>
            <person name="Enciso-Ibarra K."/>
        </authorList>
    </citation>
    <scope>NUCLEOTIDE SEQUENCE [LARGE SCALE GENOMIC DNA]</scope>
    <source>
        <strain evidence="12 13">CAIM 1731</strain>
    </source>
</reference>
<comment type="caution">
    <text evidence="12">The sequence shown here is derived from an EMBL/GenBank/DDBJ whole genome shotgun (WGS) entry which is preliminary data.</text>
</comment>
<keyword evidence="8" id="KW-0378">Hydrolase</keyword>
<comment type="catalytic activity">
    <reaction evidence="1">
        <text>Hydrolytically removes 5'-nucleotides successively from the 3'-hydroxy termini of 3'-hydroxy-terminated oligonucleotides.</text>
        <dbReference type="EC" id="3.1.4.1"/>
    </reaction>
</comment>